<dbReference type="OrthoDB" id="1024359at2"/>
<dbReference type="EMBL" id="LMZQ01000005">
    <property type="protein sequence ID" value="KRT16532.1"/>
    <property type="molecule type" value="Genomic_DNA"/>
</dbReference>
<name>A0A0T5VSM4_9SPHI</name>
<evidence type="ECO:0000259" key="1">
    <source>
        <dbReference type="Pfam" id="PF12712"/>
    </source>
</evidence>
<reference evidence="2 3" key="1">
    <citation type="submission" date="2015-11" db="EMBL/GenBank/DDBJ databases">
        <title>Sequence of Pedobacter ginsenosidimutans.</title>
        <authorList>
            <person name="Carson E."/>
            <person name="Keyser V."/>
            <person name="Newman J."/>
            <person name="Miller J."/>
        </authorList>
    </citation>
    <scope>NUCLEOTIDE SEQUENCE [LARGE SCALE GENOMIC DNA]</scope>
    <source>
        <strain evidence="2 3">KACC 14530</strain>
    </source>
</reference>
<dbReference type="Proteomes" id="UP000051950">
    <property type="component" value="Unassembled WGS sequence"/>
</dbReference>
<proteinExistence type="predicted"/>
<evidence type="ECO:0000313" key="2">
    <source>
        <dbReference type="EMBL" id="KRT16532.1"/>
    </source>
</evidence>
<sequence>MNNYISRGGWFSFTLANGWTEYDDADDSTYAFWNEAEESWTGNFRITAFQWPNVTDPIVDKASEYITTEVLENTDAQKIILGEYDCAHYKKEFEQEGDHQVIYYWMTGKQNDIFICTFSIDKKQEAMPINARELTSVQNMIASIKII</sequence>
<organism evidence="2 3">
    <name type="scientific">Pedobacter ginsenosidimutans</name>
    <dbReference type="NCBI Taxonomy" id="687842"/>
    <lineage>
        <taxon>Bacteria</taxon>
        <taxon>Pseudomonadati</taxon>
        <taxon>Bacteroidota</taxon>
        <taxon>Sphingobacteriia</taxon>
        <taxon>Sphingobacteriales</taxon>
        <taxon>Sphingobacteriaceae</taxon>
        <taxon>Pedobacter</taxon>
    </lineage>
</organism>
<accession>A0A0T5VSM4</accession>
<dbReference type="STRING" id="687842.ASU31_10245"/>
<dbReference type="InterPro" id="IPR024315">
    <property type="entry name" value="DUF3805"/>
</dbReference>
<protein>
    <recommendedName>
        <fullName evidence="1">DUF3805 domain-containing protein</fullName>
    </recommendedName>
</protein>
<dbReference type="Pfam" id="PF12712">
    <property type="entry name" value="DUF3805"/>
    <property type="match status" value="1"/>
</dbReference>
<dbReference type="RefSeq" id="WP_057932213.1">
    <property type="nucleotide sequence ID" value="NZ_LMZQ01000005.1"/>
</dbReference>
<feature type="domain" description="DUF3805" evidence="1">
    <location>
        <begin position="3"/>
        <end position="125"/>
    </location>
</feature>
<dbReference type="AlphaFoldDB" id="A0A0T5VSM4"/>
<gene>
    <name evidence="2" type="ORF">ASU31_10245</name>
</gene>
<comment type="caution">
    <text evidence="2">The sequence shown here is derived from an EMBL/GenBank/DDBJ whole genome shotgun (WGS) entry which is preliminary data.</text>
</comment>
<dbReference type="Gene3D" id="3.40.1000.10">
    <property type="entry name" value="Mog1/PsbP, alpha/beta/alpha sandwich"/>
    <property type="match status" value="1"/>
</dbReference>
<evidence type="ECO:0000313" key="3">
    <source>
        <dbReference type="Proteomes" id="UP000051950"/>
    </source>
</evidence>
<keyword evidence="3" id="KW-1185">Reference proteome</keyword>